<evidence type="ECO:0000259" key="1">
    <source>
        <dbReference type="Pfam" id="PF03781"/>
    </source>
</evidence>
<dbReference type="SUPFAM" id="SSF56436">
    <property type="entry name" value="C-type lectin-like"/>
    <property type="match status" value="1"/>
</dbReference>
<sequence>MSRIFLFSFLMLCISYLGCYKPYEIKPDTNPPGNVTNLMVEKLDVDVKISWESPTDDDLVGFHIALYNAANQRVVLTKNVAKDTTEYLMERVPAGTYYVVVRSRDIQNNLSEGAKESFVFLSKAPTNVQRIRTALNWNVIHVNWDSLTTDDFITEVEGQKISEPVDSIIVEVDSAYRRYVLPPTATGVVIPDLPDGVHYINVYTHGASGYYSNVYSQTFSPITFGEKFVRVTGNGYDFYIAKYEVTTEEYRKFIVEDLNILEPTAPYRVDNSKVEPDAWFKWWYGTDPASPGVMKLLGFNTFEFSLTPDQGWAANRYASNASFGRATWEGAMLYCLINYNGRCPTVDEWLYAAKGGALSQGYDYAGSNDPDEVGWWGWVPGTPSFLNPPGLKRPNELGIYDMSGNASEYTYELEPNGTASLGKSIIIGGSMGPIHFWGNEGEDFGPDNTLKPKLNDPAIVKKTGAKQNEAMWRMGIRVLIPHEEIVKPRFNRFKYEP</sequence>
<keyword evidence="3" id="KW-1185">Reference proteome</keyword>
<dbReference type="InterPro" id="IPR016187">
    <property type="entry name" value="CTDL_fold"/>
</dbReference>
<dbReference type="CDD" id="cd00063">
    <property type="entry name" value="FN3"/>
    <property type="match status" value="1"/>
</dbReference>
<dbReference type="SUPFAM" id="SSF49265">
    <property type="entry name" value="Fibronectin type III"/>
    <property type="match status" value="1"/>
</dbReference>
<comment type="caution">
    <text evidence="2">The sequence shown here is derived from an EMBL/GenBank/DDBJ whole genome shotgun (WGS) entry which is preliminary data.</text>
</comment>
<gene>
    <name evidence="2" type="ORF">V2H41_12505</name>
</gene>
<evidence type="ECO:0000313" key="3">
    <source>
        <dbReference type="Proteomes" id="UP001357452"/>
    </source>
</evidence>
<dbReference type="InterPro" id="IPR003961">
    <property type="entry name" value="FN3_dom"/>
</dbReference>
<reference evidence="2 3" key="1">
    <citation type="submission" date="2024-01" db="EMBL/GenBank/DDBJ databases">
        <title>Niabella digestum sp. nov., isolated from waste digestion system.</title>
        <authorList>
            <person name="Zhang L."/>
        </authorList>
    </citation>
    <scope>NUCLEOTIDE SEQUENCE [LARGE SCALE GENOMIC DNA]</scope>
    <source>
        <strain evidence="2 3">A18</strain>
    </source>
</reference>
<proteinExistence type="predicted"/>
<evidence type="ECO:0000313" key="2">
    <source>
        <dbReference type="EMBL" id="MEE6188093.1"/>
    </source>
</evidence>
<dbReference type="InterPro" id="IPR013783">
    <property type="entry name" value="Ig-like_fold"/>
</dbReference>
<dbReference type="Pfam" id="PF03781">
    <property type="entry name" value="FGE-sulfatase"/>
    <property type="match status" value="1"/>
</dbReference>
<dbReference type="EMBL" id="JAZGLY010000008">
    <property type="protein sequence ID" value="MEE6188093.1"/>
    <property type="molecule type" value="Genomic_DNA"/>
</dbReference>
<dbReference type="InterPro" id="IPR036116">
    <property type="entry name" value="FN3_sf"/>
</dbReference>
<dbReference type="Gene3D" id="2.60.40.10">
    <property type="entry name" value="Immunoglobulins"/>
    <property type="match status" value="1"/>
</dbReference>
<protein>
    <submittedName>
        <fullName evidence="2">SUMF1/EgtB/PvdO family nonheme iron enzyme</fullName>
    </submittedName>
</protein>
<organism evidence="2 3">
    <name type="scientific">Niabella digestorum</name>
    <dbReference type="NCBI Taxonomy" id="3117701"/>
    <lineage>
        <taxon>Bacteria</taxon>
        <taxon>Pseudomonadati</taxon>
        <taxon>Bacteroidota</taxon>
        <taxon>Chitinophagia</taxon>
        <taxon>Chitinophagales</taxon>
        <taxon>Chitinophagaceae</taxon>
        <taxon>Niabella</taxon>
    </lineage>
</organism>
<dbReference type="RefSeq" id="WP_330975495.1">
    <property type="nucleotide sequence ID" value="NZ_JAZGLY010000008.1"/>
</dbReference>
<dbReference type="InterPro" id="IPR005532">
    <property type="entry name" value="SUMF_dom"/>
</dbReference>
<dbReference type="InterPro" id="IPR042095">
    <property type="entry name" value="SUMF_sf"/>
</dbReference>
<feature type="domain" description="Sulfatase-modifying factor enzyme-like" evidence="1">
    <location>
        <begin position="236"/>
        <end position="412"/>
    </location>
</feature>
<dbReference type="Proteomes" id="UP001357452">
    <property type="component" value="Unassembled WGS sequence"/>
</dbReference>
<dbReference type="Gene3D" id="3.90.1580.10">
    <property type="entry name" value="paralog of FGE (formylglycine-generating enzyme)"/>
    <property type="match status" value="1"/>
</dbReference>
<accession>A0ABU7RJB2</accession>
<name>A0ABU7RJB2_9BACT</name>